<dbReference type="GO" id="GO:0007156">
    <property type="term" value="P:homophilic cell adhesion via plasma membrane adhesion molecules"/>
    <property type="evidence" value="ECO:0007669"/>
    <property type="project" value="TreeGrafter"/>
</dbReference>
<dbReference type="GO" id="GO:0098632">
    <property type="term" value="F:cell-cell adhesion mediator activity"/>
    <property type="evidence" value="ECO:0007669"/>
    <property type="project" value="TreeGrafter"/>
</dbReference>
<comment type="similarity">
    <text evidence="2">Belongs to the protein-tyrosine phosphatase family. Receptor class 2A subfamily.</text>
</comment>
<dbReference type="EMBL" id="CAKXAJ010025922">
    <property type="protein sequence ID" value="CAH2245990.1"/>
    <property type="molecule type" value="Genomic_DNA"/>
</dbReference>
<keyword evidence="12" id="KW-0675">Receptor</keyword>
<dbReference type="OrthoDB" id="10253954at2759"/>
<dbReference type="GO" id="GO:0030424">
    <property type="term" value="C:axon"/>
    <property type="evidence" value="ECO:0007669"/>
    <property type="project" value="TreeGrafter"/>
</dbReference>
<evidence type="ECO:0000256" key="9">
    <source>
        <dbReference type="ARBA" id="ARBA00022989"/>
    </source>
</evidence>
<dbReference type="EC" id="3.1.3.48" evidence="3"/>
<evidence type="ECO:0000256" key="12">
    <source>
        <dbReference type="ARBA" id="ARBA00023170"/>
    </source>
</evidence>
<dbReference type="FunFam" id="2.60.40.10:FF:000010">
    <property type="entry name" value="receptor-type tyrosine-protein phosphatase delta isoform X1"/>
    <property type="match status" value="1"/>
</dbReference>
<evidence type="ECO:0000256" key="11">
    <source>
        <dbReference type="ARBA" id="ARBA00023157"/>
    </source>
</evidence>
<keyword evidence="10" id="KW-0472">Membrane</keyword>
<gene>
    <name evidence="17" type="primary">jg13356</name>
    <name evidence="17" type="ORF">PAEG_LOCUS21269</name>
</gene>
<keyword evidence="14" id="KW-0393">Immunoglobulin domain</keyword>
<evidence type="ECO:0000256" key="1">
    <source>
        <dbReference type="ARBA" id="ARBA00004167"/>
    </source>
</evidence>
<evidence type="ECO:0000256" key="10">
    <source>
        <dbReference type="ARBA" id="ARBA00023136"/>
    </source>
</evidence>
<evidence type="ECO:0000256" key="3">
    <source>
        <dbReference type="ARBA" id="ARBA00013064"/>
    </source>
</evidence>
<organism evidence="17 18">
    <name type="scientific">Pararge aegeria aegeria</name>
    <dbReference type="NCBI Taxonomy" id="348720"/>
    <lineage>
        <taxon>Eukaryota</taxon>
        <taxon>Metazoa</taxon>
        <taxon>Ecdysozoa</taxon>
        <taxon>Arthropoda</taxon>
        <taxon>Hexapoda</taxon>
        <taxon>Insecta</taxon>
        <taxon>Pterygota</taxon>
        <taxon>Neoptera</taxon>
        <taxon>Endopterygota</taxon>
        <taxon>Lepidoptera</taxon>
        <taxon>Glossata</taxon>
        <taxon>Ditrysia</taxon>
        <taxon>Papilionoidea</taxon>
        <taxon>Nymphalidae</taxon>
        <taxon>Satyrinae</taxon>
        <taxon>Satyrini</taxon>
        <taxon>Parargina</taxon>
        <taxon>Pararge</taxon>
    </lineage>
</organism>
<accession>A0A8S4S2F6</accession>
<evidence type="ECO:0000256" key="7">
    <source>
        <dbReference type="ARBA" id="ARBA00022801"/>
    </source>
</evidence>
<keyword evidence="6" id="KW-0677">Repeat</keyword>
<evidence type="ECO:0000256" key="2">
    <source>
        <dbReference type="ARBA" id="ARBA00010504"/>
    </source>
</evidence>
<dbReference type="PANTHER" id="PTHR10075">
    <property type="entry name" value="BASIGIN RELATED"/>
    <property type="match status" value="1"/>
</dbReference>
<dbReference type="SMART" id="SM00409">
    <property type="entry name" value="IG"/>
    <property type="match status" value="1"/>
</dbReference>
<feature type="domain" description="Ig-like" evidence="16">
    <location>
        <begin position="7"/>
        <end position="91"/>
    </location>
</feature>
<evidence type="ECO:0000313" key="17">
    <source>
        <dbReference type="EMBL" id="CAH2245990.1"/>
    </source>
</evidence>
<dbReference type="InterPro" id="IPR013783">
    <property type="entry name" value="Ig-like_fold"/>
</dbReference>
<dbReference type="GO" id="GO:0007411">
    <property type="term" value="P:axon guidance"/>
    <property type="evidence" value="ECO:0007669"/>
    <property type="project" value="TreeGrafter"/>
</dbReference>
<dbReference type="SUPFAM" id="SSF48726">
    <property type="entry name" value="Immunoglobulin"/>
    <property type="match status" value="1"/>
</dbReference>
<evidence type="ECO:0000256" key="4">
    <source>
        <dbReference type="ARBA" id="ARBA00022692"/>
    </source>
</evidence>
<keyword evidence="9" id="KW-1133">Transmembrane helix</keyword>
<evidence type="ECO:0000256" key="5">
    <source>
        <dbReference type="ARBA" id="ARBA00022729"/>
    </source>
</evidence>
<dbReference type="InterPro" id="IPR003598">
    <property type="entry name" value="Ig_sub2"/>
</dbReference>
<dbReference type="SMART" id="SM00408">
    <property type="entry name" value="IGc2"/>
    <property type="match status" value="1"/>
</dbReference>
<dbReference type="GO" id="GO:0070593">
    <property type="term" value="P:dendrite self-avoidance"/>
    <property type="evidence" value="ECO:0007669"/>
    <property type="project" value="TreeGrafter"/>
</dbReference>
<dbReference type="InterPro" id="IPR003599">
    <property type="entry name" value="Ig_sub"/>
</dbReference>
<evidence type="ECO:0000313" key="18">
    <source>
        <dbReference type="Proteomes" id="UP000838756"/>
    </source>
</evidence>
<dbReference type="InterPro" id="IPR007110">
    <property type="entry name" value="Ig-like_dom"/>
</dbReference>
<keyword evidence="11" id="KW-1015">Disulfide bond</keyword>
<dbReference type="PROSITE" id="PS50835">
    <property type="entry name" value="IG_LIKE"/>
    <property type="match status" value="1"/>
</dbReference>
<dbReference type="Proteomes" id="UP000838756">
    <property type="component" value="Unassembled WGS sequence"/>
</dbReference>
<evidence type="ECO:0000256" key="15">
    <source>
        <dbReference type="ARBA" id="ARBA00051722"/>
    </source>
</evidence>
<dbReference type="InterPro" id="IPR036179">
    <property type="entry name" value="Ig-like_dom_sf"/>
</dbReference>
<evidence type="ECO:0000256" key="8">
    <source>
        <dbReference type="ARBA" id="ARBA00022912"/>
    </source>
</evidence>
<keyword evidence="18" id="KW-1185">Reference proteome</keyword>
<reference evidence="17" key="1">
    <citation type="submission" date="2022-03" db="EMBL/GenBank/DDBJ databases">
        <authorList>
            <person name="Lindestad O."/>
        </authorList>
    </citation>
    <scope>NUCLEOTIDE SEQUENCE</scope>
</reference>
<keyword evidence="7" id="KW-0378">Hydrolase</keyword>
<keyword evidence="4" id="KW-0812">Transmembrane</keyword>
<protein>
    <recommendedName>
        <fullName evidence="3">protein-tyrosine-phosphatase</fullName>
        <ecNumber evidence="3">3.1.3.48</ecNumber>
    </recommendedName>
</protein>
<comment type="subcellular location">
    <subcellularLocation>
        <location evidence="1">Membrane</location>
        <topology evidence="1">Single-pass membrane protein</topology>
    </subcellularLocation>
</comment>
<keyword evidence="8" id="KW-0904">Protein phosphatase</keyword>
<dbReference type="Pfam" id="PF13927">
    <property type="entry name" value="Ig_3"/>
    <property type="match status" value="1"/>
</dbReference>
<keyword evidence="13" id="KW-0325">Glycoprotein</keyword>
<name>A0A8S4S2F6_9NEOP</name>
<dbReference type="AlphaFoldDB" id="A0A8S4S2F6"/>
<dbReference type="GO" id="GO:0004725">
    <property type="term" value="F:protein tyrosine phosphatase activity"/>
    <property type="evidence" value="ECO:0007669"/>
    <property type="project" value="UniProtKB-EC"/>
</dbReference>
<dbReference type="PANTHER" id="PTHR10075:SF100">
    <property type="entry name" value="FASCICLIN-2"/>
    <property type="match status" value="1"/>
</dbReference>
<comment type="caution">
    <text evidence="17">The sequence shown here is derived from an EMBL/GenBank/DDBJ whole genome shotgun (WGS) entry which is preliminary data.</text>
</comment>
<dbReference type="GO" id="GO:0005886">
    <property type="term" value="C:plasma membrane"/>
    <property type="evidence" value="ECO:0007669"/>
    <property type="project" value="TreeGrafter"/>
</dbReference>
<comment type="catalytic activity">
    <reaction evidence="15">
        <text>O-phospho-L-tyrosyl-[protein] + H2O = L-tyrosyl-[protein] + phosphate</text>
        <dbReference type="Rhea" id="RHEA:10684"/>
        <dbReference type="Rhea" id="RHEA-COMP:10136"/>
        <dbReference type="Rhea" id="RHEA-COMP:20101"/>
        <dbReference type="ChEBI" id="CHEBI:15377"/>
        <dbReference type="ChEBI" id="CHEBI:43474"/>
        <dbReference type="ChEBI" id="CHEBI:46858"/>
        <dbReference type="ChEBI" id="CHEBI:61978"/>
        <dbReference type="EC" id="3.1.3.48"/>
    </reaction>
</comment>
<sequence>MVRRVAPQFSIPPPPRTEVMLGSNLTLKCVAFGSPMPTVKWKKGLTKWLTPEDNPPLGLNTLKLEDIRESANYTCEAASVLGVIETTAEVKVQYAEAVIINLKLSSQNLLIVNDKTAA</sequence>
<evidence type="ECO:0000256" key="14">
    <source>
        <dbReference type="ARBA" id="ARBA00023319"/>
    </source>
</evidence>
<dbReference type="Gene3D" id="2.60.40.10">
    <property type="entry name" value="Immunoglobulins"/>
    <property type="match status" value="1"/>
</dbReference>
<proteinExistence type="inferred from homology"/>
<evidence type="ECO:0000256" key="6">
    <source>
        <dbReference type="ARBA" id="ARBA00022737"/>
    </source>
</evidence>
<keyword evidence="5" id="KW-0732">Signal</keyword>
<evidence type="ECO:0000259" key="16">
    <source>
        <dbReference type="PROSITE" id="PS50835"/>
    </source>
</evidence>
<evidence type="ECO:0000256" key="13">
    <source>
        <dbReference type="ARBA" id="ARBA00023180"/>
    </source>
</evidence>